<dbReference type="InterPro" id="IPR011990">
    <property type="entry name" value="TPR-like_helical_dom_sf"/>
</dbReference>
<dbReference type="SUPFAM" id="SSF52540">
    <property type="entry name" value="P-loop containing nucleoside triphosphate hydrolases"/>
    <property type="match status" value="1"/>
</dbReference>
<keyword evidence="3" id="KW-1185">Reference proteome</keyword>
<dbReference type="Gene3D" id="1.25.40.10">
    <property type="entry name" value="Tetratricopeptide repeat domain"/>
    <property type="match status" value="1"/>
</dbReference>
<name>A0A1M6YQK5_9ACTN</name>
<dbReference type="InterPro" id="IPR027417">
    <property type="entry name" value="P-loop_NTPase"/>
</dbReference>
<feature type="compositionally biased region" description="Pro residues" evidence="1">
    <location>
        <begin position="710"/>
        <end position="720"/>
    </location>
</feature>
<dbReference type="Gene3D" id="3.40.50.300">
    <property type="entry name" value="P-loop containing nucleotide triphosphate hydrolases"/>
    <property type="match status" value="1"/>
</dbReference>
<evidence type="ECO:0000256" key="1">
    <source>
        <dbReference type="SAM" id="MobiDB-lite"/>
    </source>
</evidence>
<reference evidence="2 3" key="1">
    <citation type="submission" date="2016-11" db="EMBL/GenBank/DDBJ databases">
        <authorList>
            <person name="Jaros S."/>
            <person name="Januszkiewicz K."/>
            <person name="Wedrychowicz H."/>
        </authorList>
    </citation>
    <scope>NUCLEOTIDE SEQUENCE [LARGE SCALE GENOMIC DNA]</scope>
    <source>
        <strain evidence="2 3">CGMCC 4.2025</strain>
    </source>
</reference>
<dbReference type="PANTHER" id="PTHR47691">
    <property type="entry name" value="REGULATOR-RELATED"/>
    <property type="match status" value="1"/>
</dbReference>
<dbReference type="OrthoDB" id="3311584at2"/>
<dbReference type="STRING" id="310782.SAMN05216499_10385"/>
<dbReference type="Proteomes" id="UP000184111">
    <property type="component" value="Unassembled WGS sequence"/>
</dbReference>
<dbReference type="PRINTS" id="PR00364">
    <property type="entry name" value="DISEASERSIST"/>
</dbReference>
<dbReference type="AlphaFoldDB" id="A0A1M6YQK5"/>
<evidence type="ECO:0000313" key="2">
    <source>
        <dbReference type="EMBL" id="SHL20594.1"/>
    </source>
</evidence>
<dbReference type="PANTHER" id="PTHR47691:SF3">
    <property type="entry name" value="HTH-TYPE TRANSCRIPTIONAL REGULATOR RV0890C-RELATED"/>
    <property type="match status" value="1"/>
</dbReference>
<feature type="region of interest" description="Disordered" evidence="1">
    <location>
        <begin position="702"/>
        <end position="804"/>
    </location>
</feature>
<dbReference type="SMART" id="SM00028">
    <property type="entry name" value="TPR"/>
    <property type="match status" value="3"/>
</dbReference>
<proteinExistence type="predicted"/>
<gene>
    <name evidence="2" type="ORF">SAMN05216499_10385</name>
</gene>
<feature type="compositionally biased region" description="Pro residues" evidence="1">
    <location>
        <begin position="728"/>
        <end position="786"/>
    </location>
</feature>
<dbReference type="SUPFAM" id="SSF48452">
    <property type="entry name" value="TPR-like"/>
    <property type="match status" value="1"/>
</dbReference>
<dbReference type="Pfam" id="PF13424">
    <property type="entry name" value="TPR_12"/>
    <property type="match status" value="1"/>
</dbReference>
<sequence length="804" mass="83713">MDGSPHGVHHNSISGDAQLTGLTIQARDVHGGVHLYAPPRPVPRQLPPVPGHFTNRTGDLAALDRLLARLPAGHGGSAAAVIPLIVVNGPAGIGKTALVSRWLSGRTADFPGGQLYADLRGHTAQGPAAPGEVLGRFLRSLGASCVPADLAEQTAEWRSQSAGMKVAVLLDNAFTAAQIRPLLPAGPGSVAVVTSRRRLTGLGLDGADFHRLQGFDAADGVELLALGIGADRVAGELADVQRVVDLCAGLPLAVCLASARLASRPQQPVASLAEALAPDADGLAALDVEGEVTVGKALDASYAVLDAEAALLYRRLGQLPLLTAFDTLTAAAACARTPRWAAQRLDALVEANLVEVAGPDTYRFHDLVRVHAQGLGAADDDPQVTLRRLCDWLLHTTTAAEQLLTPSQLVLPRNYVHPPDLPVPFADEPGAVQWLDAHRLDLMAATRQAADRGWHALAWQLADAMWPLFLRLRHYDLWVEAYDIGLAAARSDGNPRAERQMLNSGAIGLNAARRFDAAAARYEESLRAARTAGDSRDEGQALLGIGRCHREAGRPDAAVPYLRQAITVWEACGYPRGAALARTVLGELALTDGRPAQAAAHFAQAREALVAVNDPHDASRALAFLGRARALGGDHEGGAALMAEALAVFTASGATHWQGRALEMLGDSAHENGDHHGAVDLLTRALACYEITSPADARRVRGRVEEVRLPPGPGPEPGLLPGPGREPGLPPGPGREPGLPPGPGPEPGLPPGPGAEPGLPPGPGAEPWAAPAPGPVSEPGREPAPAPALGTEPGPGRGPDLDLD</sequence>
<protein>
    <submittedName>
        <fullName evidence="2">Tetratricopeptide repeat-containing protein</fullName>
    </submittedName>
</protein>
<dbReference type="RefSeq" id="WP_073494779.1">
    <property type="nucleotide sequence ID" value="NZ_FRBI01000003.1"/>
</dbReference>
<evidence type="ECO:0000313" key="3">
    <source>
        <dbReference type="Proteomes" id="UP000184111"/>
    </source>
</evidence>
<dbReference type="EMBL" id="FRBI01000003">
    <property type="protein sequence ID" value="SHL20594.1"/>
    <property type="molecule type" value="Genomic_DNA"/>
</dbReference>
<organism evidence="2 3">
    <name type="scientific">Actinacidiphila paucisporea</name>
    <dbReference type="NCBI Taxonomy" id="310782"/>
    <lineage>
        <taxon>Bacteria</taxon>
        <taxon>Bacillati</taxon>
        <taxon>Actinomycetota</taxon>
        <taxon>Actinomycetes</taxon>
        <taxon>Kitasatosporales</taxon>
        <taxon>Streptomycetaceae</taxon>
        <taxon>Actinacidiphila</taxon>
    </lineage>
</organism>
<dbReference type="InterPro" id="IPR019734">
    <property type="entry name" value="TPR_rpt"/>
</dbReference>
<accession>A0A1M6YQK5</accession>